<gene>
    <name evidence="2" type="ORF">HW532_00850</name>
</gene>
<evidence type="ECO:0000313" key="3">
    <source>
        <dbReference type="Proteomes" id="UP000593594"/>
    </source>
</evidence>
<feature type="transmembrane region" description="Helical" evidence="1">
    <location>
        <begin position="253"/>
        <end position="271"/>
    </location>
</feature>
<dbReference type="AlphaFoldDB" id="A0A7S8HAC2"/>
<feature type="transmembrane region" description="Helical" evidence="1">
    <location>
        <begin position="119"/>
        <end position="143"/>
    </location>
</feature>
<dbReference type="Proteomes" id="UP000593594">
    <property type="component" value="Chromosome"/>
</dbReference>
<organism evidence="2 3">
    <name type="scientific">Kaustia mangrovi</name>
    <dbReference type="NCBI Taxonomy" id="2593653"/>
    <lineage>
        <taxon>Bacteria</taxon>
        <taxon>Pseudomonadati</taxon>
        <taxon>Pseudomonadota</taxon>
        <taxon>Alphaproteobacteria</taxon>
        <taxon>Hyphomicrobiales</taxon>
        <taxon>Parvibaculaceae</taxon>
        <taxon>Kaustia</taxon>
    </lineage>
</organism>
<dbReference type="RefSeq" id="WP_213162631.1">
    <property type="nucleotide sequence ID" value="NZ_CP058214.1"/>
</dbReference>
<reference evidence="2 3" key="1">
    <citation type="submission" date="2020-06" db="EMBL/GenBank/DDBJ databases">
        <title>Genome sequence of 2 isolates from Red Sea Mangroves.</title>
        <authorList>
            <person name="Sefrji F."/>
            <person name="Michoud G."/>
            <person name="Merlino G."/>
            <person name="Daffonchio D."/>
        </authorList>
    </citation>
    <scope>NUCLEOTIDE SEQUENCE [LARGE SCALE GENOMIC DNA]</scope>
    <source>
        <strain evidence="2 3">R1DC25</strain>
    </source>
</reference>
<evidence type="ECO:0000256" key="1">
    <source>
        <dbReference type="SAM" id="Phobius"/>
    </source>
</evidence>
<feature type="transmembrane region" description="Helical" evidence="1">
    <location>
        <begin position="16"/>
        <end position="37"/>
    </location>
</feature>
<dbReference type="KEGG" id="kmn:HW532_00850"/>
<dbReference type="InterPro" id="IPR018688">
    <property type="entry name" value="PpoB2-like"/>
</dbReference>
<evidence type="ECO:0000313" key="2">
    <source>
        <dbReference type="EMBL" id="QPC41412.1"/>
    </source>
</evidence>
<sequence>MSLENGLRRIVWRPQFAVWGAVGLLAGAAWVYLAFAAAALDPAFMGGAASLFPDWTAMVAALCRVDPAAGVAGAAATGFVMWAAMCLAMMLPAAAPMMASYLDIAEAARAKGMRVAPPAVLLAGYLAAWFAFAAVCAVLQAVLAARLMLTPDIRLAAPQIAGGLLMLAGLYQFTPLKSACLVKCRRPMTVFMGGWRDDAGGIFKLGLAQGAYCVGCCWALMLAMFAVGLMNLAWMAAFAAIMVLEKTLGDPRYLKWGVGACLVATGAAAILA</sequence>
<name>A0A7S8HAC2_9HYPH</name>
<proteinExistence type="predicted"/>
<accession>A0A7S8HAC2</accession>
<feature type="transmembrane region" description="Helical" evidence="1">
    <location>
        <begin position="75"/>
        <end position="99"/>
    </location>
</feature>
<keyword evidence="1" id="KW-0812">Transmembrane</keyword>
<dbReference type="Pfam" id="PF09948">
    <property type="entry name" value="PpoB2"/>
    <property type="match status" value="1"/>
</dbReference>
<dbReference type="EMBL" id="CP058214">
    <property type="protein sequence ID" value="QPC41412.1"/>
    <property type="molecule type" value="Genomic_DNA"/>
</dbReference>
<keyword evidence="1" id="KW-1133">Transmembrane helix</keyword>
<feature type="transmembrane region" description="Helical" evidence="1">
    <location>
        <begin position="218"/>
        <end position="241"/>
    </location>
</feature>
<feature type="transmembrane region" description="Helical" evidence="1">
    <location>
        <begin position="155"/>
        <end position="173"/>
    </location>
</feature>
<protein>
    <submittedName>
        <fullName evidence="2">DUF2182 domain-containing protein</fullName>
    </submittedName>
</protein>
<keyword evidence="3" id="KW-1185">Reference proteome</keyword>
<keyword evidence="1" id="KW-0472">Membrane</keyword>